<evidence type="ECO:0000259" key="1">
    <source>
        <dbReference type="Pfam" id="PF13271"/>
    </source>
</evidence>
<organism evidence="2 3">
    <name type="scientific">Leptothoe spongobia TAU-MAC 1115</name>
    <dbReference type="NCBI Taxonomy" id="1967444"/>
    <lineage>
        <taxon>Bacteria</taxon>
        <taxon>Bacillati</taxon>
        <taxon>Cyanobacteriota</taxon>
        <taxon>Cyanophyceae</taxon>
        <taxon>Nodosilineales</taxon>
        <taxon>Cymatolegaceae</taxon>
        <taxon>Leptothoe</taxon>
        <taxon>Leptothoe spongobia</taxon>
    </lineage>
</organism>
<reference evidence="2" key="2">
    <citation type="journal article" date="2021" name="Mar. Drugs">
        <title>Genome Reduction and Secondary Metabolism of the Marine Sponge-Associated Cyanobacterium Leptothoe.</title>
        <authorList>
            <person name="Konstantinou D."/>
            <person name="Popin R.V."/>
            <person name="Fewer D.P."/>
            <person name="Sivonen K."/>
            <person name="Gkelis S."/>
        </authorList>
    </citation>
    <scope>NUCLEOTIDE SEQUENCE</scope>
    <source>
        <strain evidence="2">TAU-MAC 1115</strain>
    </source>
</reference>
<comment type="caution">
    <text evidence="2">The sequence shown here is derived from an EMBL/GenBank/DDBJ whole genome shotgun (WGS) entry which is preliminary data.</text>
</comment>
<name>A0A947GS62_9CYAN</name>
<dbReference type="InterPro" id="IPR025139">
    <property type="entry name" value="DUF4062"/>
</dbReference>
<gene>
    <name evidence="2" type="ORF">IXB50_20645</name>
</gene>
<sequence length="1070" mass="121869">MTHSNAHVPVYFPGVMVSSTFNDLQEHRAALIKAIDGQELKAVVMENDAAKPDIDVIDSSLQMVQKASGYIGVISHRYGSIHKDTKRNPHGLSLTELEFHEAQRLNRPILLFIMGEDHHVKASDVERDPEKITKLEAFRESAKLPANSSVPRIYKVFNNLDEFTAAVIQSVAELRRLLQEEPKFELEATENPSHPDGIPQPPAFYAEPPYIGTHEFIGRKTQLKTLNDWVTRADPNPILLFEAIGGTGKSMLTWHWTKKYATSMRNDWAGIFWYSFYERGAIMADFCRRALAYMTGQPLKELNNKKTLELSELLFRQLNARPWLLILDGLERVLVAYNSFDAAQLADEEAGKTDEVDHRNPRDAIRPEDGDLLRMLAVTDPSKLLLTTRLTPRALLNQAGQPIPGVLHKRLPGLNPPADAEALLRACGISGNSQTMQSYLKRHCDCHPLVTGIVAGLVNDYFPARGDFDAWAKDPNHGGHFNLAKLDLVQKRNHILNKALDTLSPESRQLLSSLSLLSESADTELLNALNPHLPTEPESVYRPDDPREEYYWDEISEEERQVDLFRYQERLKVWQSYQDEYKAWQQKVKLAQQELLPKTVRDLEQRGLLQYDRTTNRYDLHPVVRGMAAGGLKLEDRERLGRPLIDHFSQSSHSIRYQKVETLEDIWSEISLVRTFLQMERYQQAADTYDDIATVFMFNLENDNEALSLLRPLFSSPWNEVIDSVPSFQTRHILNSAGFHLNKIGKTSESIDSFGAAISLSLQMERPYKLHSTDIASLGVYLYNLSTTFKAENRLAKASRALSLSSQFKFLHGEINDSKGYIFDALLREFSNTSLIGRWRDAEDLWNRLDSMGRLYIRGLGEPGDAEAALAWELFWQGKLQENEIKLAETLATESKCRATMRSLHSLRGQWSIEKENWTEAIASLQNVVSMFRETGKRDIESEAFLALAQYYSGQLPEPQYLAERLSSADNKRQAHRPIAQLWLASGDPEQAAKHALKAYQWAWADGEPYVHRYELDKARELLEQLNVEIPDLPSYDPAKEKTYSWEENVAAAIEELKAEAEAEKAAKKQ</sequence>
<dbReference type="Pfam" id="PF13271">
    <property type="entry name" value="DUF4062"/>
    <property type="match status" value="1"/>
</dbReference>
<keyword evidence="3" id="KW-1185">Reference proteome</keyword>
<dbReference type="SUPFAM" id="SSF52540">
    <property type="entry name" value="P-loop containing nucleoside triphosphate hydrolases"/>
    <property type="match status" value="1"/>
</dbReference>
<dbReference type="InterPro" id="IPR027417">
    <property type="entry name" value="P-loop_NTPase"/>
</dbReference>
<feature type="domain" description="DUF4062" evidence="1">
    <location>
        <begin position="15"/>
        <end position="102"/>
    </location>
</feature>
<dbReference type="Gene3D" id="1.25.40.10">
    <property type="entry name" value="Tetratricopeptide repeat domain"/>
    <property type="match status" value="1"/>
</dbReference>
<reference evidence="2" key="1">
    <citation type="submission" date="2020-11" db="EMBL/GenBank/DDBJ databases">
        <authorList>
            <person name="Konstantinou D."/>
            <person name="Gkelis S."/>
            <person name="Popin R."/>
            <person name="Fewer D."/>
            <person name="Sivonen K."/>
        </authorList>
    </citation>
    <scope>NUCLEOTIDE SEQUENCE</scope>
    <source>
        <strain evidence="2">TAU-MAC 1115</strain>
    </source>
</reference>
<evidence type="ECO:0000313" key="3">
    <source>
        <dbReference type="Proteomes" id="UP000717364"/>
    </source>
</evidence>
<proteinExistence type="predicted"/>
<accession>A0A947GS62</accession>
<dbReference type="SUPFAM" id="SSF48452">
    <property type="entry name" value="TPR-like"/>
    <property type="match status" value="1"/>
</dbReference>
<dbReference type="EMBL" id="JADOES010000061">
    <property type="protein sequence ID" value="MBT9317831.1"/>
    <property type="molecule type" value="Genomic_DNA"/>
</dbReference>
<dbReference type="AlphaFoldDB" id="A0A947GS62"/>
<dbReference type="Gene3D" id="3.40.50.300">
    <property type="entry name" value="P-loop containing nucleotide triphosphate hydrolases"/>
    <property type="match status" value="1"/>
</dbReference>
<dbReference type="Proteomes" id="UP000717364">
    <property type="component" value="Unassembled WGS sequence"/>
</dbReference>
<evidence type="ECO:0000313" key="2">
    <source>
        <dbReference type="EMBL" id="MBT9317831.1"/>
    </source>
</evidence>
<protein>
    <submittedName>
        <fullName evidence="2">DUF4062 domain-containing protein</fullName>
    </submittedName>
</protein>
<dbReference type="InterPro" id="IPR011990">
    <property type="entry name" value="TPR-like_helical_dom_sf"/>
</dbReference>
<dbReference type="RefSeq" id="WP_215610895.1">
    <property type="nucleotide sequence ID" value="NZ_JADOES010000061.1"/>
</dbReference>